<dbReference type="GO" id="GO:0030677">
    <property type="term" value="C:ribonuclease P complex"/>
    <property type="evidence" value="ECO:0007669"/>
    <property type="project" value="InterPro"/>
</dbReference>
<feature type="region of interest" description="Disordered" evidence="3">
    <location>
        <begin position="162"/>
        <end position="184"/>
    </location>
</feature>
<dbReference type="GO" id="GO:0001682">
    <property type="term" value="P:tRNA 5'-leader removal"/>
    <property type="evidence" value="ECO:0007669"/>
    <property type="project" value="InterPro"/>
</dbReference>
<accession>A0A9D4Z1W3</accession>
<feature type="compositionally biased region" description="Low complexity" evidence="3">
    <location>
        <begin position="69"/>
        <end position="94"/>
    </location>
</feature>
<dbReference type="SMART" id="SM00538">
    <property type="entry name" value="POP4"/>
    <property type="match status" value="1"/>
</dbReference>
<evidence type="ECO:0000256" key="2">
    <source>
        <dbReference type="ARBA" id="ARBA00006181"/>
    </source>
</evidence>
<dbReference type="GO" id="GO:0006364">
    <property type="term" value="P:rRNA processing"/>
    <property type="evidence" value="ECO:0007669"/>
    <property type="project" value="TreeGrafter"/>
</dbReference>
<dbReference type="PANTHER" id="PTHR13348">
    <property type="entry name" value="RIBONUCLEASE P SUBUNIT P29"/>
    <property type="match status" value="1"/>
</dbReference>
<comment type="similarity">
    <text evidence="2">Belongs to the eukaryotic/archaeal RNase P protein component 1 family.</text>
</comment>
<dbReference type="EMBL" id="SIDB01000001">
    <property type="protein sequence ID" value="KAI3438743.1"/>
    <property type="molecule type" value="Genomic_DNA"/>
</dbReference>
<dbReference type="InterPro" id="IPR036980">
    <property type="entry name" value="RNase_P/MRP_Rpp29_sf"/>
</dbReference>
<evidence type="ECO:0000313" key="4">
    <source>
        <dbReference type="EMBL" id="KAI3438743.1"/>
    </source>
</evidence>
<feature type="compositionally biased region" description="Low complexity" evidence="3">
    <location>
        <begin position="306"/>
        <end position="321"/>
    </location>
</feature>
<feature type="region of interest" description="Disordered" evidence="3">
    <location>
        <begin position="25"/>
        <end position="107"/>
    </location>
</feature>
<reference evidence="4" key="2">
    <citation type="submission" date="2020-11" db="EMBL/GenBank/DDBJ databases">
        <authorList>
            <person name="Cecchin M."/>
            <person name="Marcolungo L."/>
            <person name="Rossato M."/>
            <person name="Girolomoni L."/>
            <person name="Cosentino E."/>
            <person name="Cuine S."/>
            <person name="Li-Beisson Y."/>
            <person name="Delledonne M."/>
            <person name="Ballottari M."/>
        </authorList>
    </citation>
    <scope>NUCLEOTIDE SEQUENCE</scope>
    <source>
        <strain evidence="4">211/11P</strain>
        <tissue evidence="4">Whole cell</tissue>
    </source>
</reference>
<proteinExistence type="inferred from homology"/>
<dbReference type="Proteomes" id="UP001055712">
    <property type="component" value="Unassembled WGS sequence"/>
</dbReference>
<feature type="region of interest" description="Disordered" evidence="3">
    <location>
        <begin position="306"/>
        <end position="335"/>
    </location>
</feature>
<comment type="subcellular location">
    <subcellularLocation>
        <location evidence="1">Nucleus</location>
    </subcellularLocation>
</comment>
<dbReference type="InterPro" id="IPR016848">
    <property type="entry name" value="RNase_P/MRP_Rpp29-subunit"/>
</dbReference>
<dbReference type="InterPro" id="IPR002730">
    <property type="entry name" value="Rpp29/RNP1"/>
</dbReference>
<reference evidence="4" key="1">
    <citation type="journal article" date="2019" name="Plant J.">
        <title>Chlorella vulgaris genome assembly and annotation reveals the molecular basis for metabolic acclimation to high light conditions.</title>
        <authorList>
            <person name="Cecchin M."/>
            <person name="Marcolungo L."/>
            <person name="Rossato M."/>
            <person name="Girolomoni L."/>
            <person name="Cosentino E."/>
            <person name="Cuine S."/>
            <person name="Li-Beisson Y."/>
            <person name="Delledonne M."/>
            <person name="Ballottari M."/>
        </authorList>
    </citation>
    <scope>NUCLEOTIDE SEQUENCE</scope>
    <source>
        <strain evidence="4">211/11P</strain>
    </source>
</reference>
<protein>
    <submittedName>
        <fullName evidence="4">Uncharacterized protein</fullName>
    </submittedName>
</protein>
<dbReference type="SUPFAM" id="SSF101744">
    <property type="entry name" value="Rof/RNase P subunit-like"/>
    <property type="match status" value="1"/>
</dbReference>
<name>A0A9D4Z1W3_CHLVU</name>
<comment type="caution">
    <text evidence="4">The sequence shown here is derived from an EMBL/GenBank/DDBJ whole genome shotgun (WGS) entry which is preliminary data.</text>
</comment>
<organism evidence="4 5">
    <name type="scientific">Chlorella vulgaris</name>
    <name type="common">Green alga</name>
    <dbReference type="NCBI Taxonomy" id="3077"/>
    <lineage>
        <taxon>Eukaryota</taxon>
        <taxon>Viridiplantae</taxon>
        <taxon>Chlorophyta</taxon>
        <taxon>core chlorophytes</taxon>
        <taxon>Trebouxiophyceae</taxon>
        <taxon>Chlorellales</taxon>
        <taxon>Chlorellaceae</taxon>
        <taxon>Chlorella clade</taxon>
        <taxon>Chlorella</taxon>
    </lineage>
</organism>
<dbReference type="PANTHER" id="PTHR13348:SF0">
    <property type="entry name" value="RIBONUCLEASE P PROTEIN SUBUNIT P29"/>
    <property type="match status" value="1"/>
</dbReference>
<feature type="compositionally biased region" description="Basic and acidic residues" evidence="3">
    <location>
        <begin position="324"/>
        <end position="335"/>
    </location>
</feature>
<gene>
    <name evidence="4" type="ORF">D9Q98_001162</name>
</gene>
<sequence>MAGGVSPGGPRISLAKKRRLAALDQSFGGSGKAGGASAAQPRGISALHRPTAGTKASSSSGSRGGGGMSSSRGRPASSGSAGGEQHQQQQQQQQGLWDPPYNRLDAGIATGPAAEAMRLPPADPGSQVVTRLLEDLLATNPRAFDARAAIGLKVQDRTVMLDNPAGQKQKQQRRQQPSRWTSRLASKAQQRRLGLYDLQAAGLTYEAVQPLYRSWQQYMRELLAQGGQDVETRLYAADLHGCLMRVAATQDRRFQGLQGVVVRDTANTLQLVTPDSRFVVVPKQACTWEYDADRRRVVTLLGPGLAQRQSSGGERGSGAARPKTLRDAIRSQHRK</sequence>
<dbReference type="OrthoDB" id="124041at2759"/>
<dbReference type="InterPro" id="IPR023534">
    <property type="entry name" value="Rof/RNase_P-like"/>
</dbReference>
<evidence type="ECO:0000313" key="5">
    <source>
        <dbReference type="Proteomes" id="UP001055712"/>
    </source>
</evidence>
<dbReference type="GO" id="GO:0005634">
    <property type="term" value="C:nucleus"/>
    <property type="evidence" value="ECO:0007669"/>
    <property type="project" value="UniProtKB-SubCell"/>
</dbReference>
<evidence type="ECO:0000256" key="1">
    <source>
        <dbReference type="ARBA" id="ARBA00004123"/>
    </source>
</evidence>
<dbReference type="AlphaFoldDB" id="A0A9D4Z1W3"/>
<dbReference type="Gene3D" id="2.30.30.210">
    <property type="entry name" value="Ribonuclease P/MRP, subunit p29"/>
    <property type="match status" value="1"/>
</dbReference>
<dbReference type="GO" id="GO:0000172">
    <property type="term" value="C:ribonuclease MRP complex"/>
    <property type="evidence" value="ECO:0007669"/>
    <property type="project" value="InterPro"/>
</dbReference>
<dbReference type="Pfam" id="PF01868">
    <property type="entry name" value="RNase_P-MRP_p29"/>
    <property type="match status" value="1"/>
</dbReference>
<evidence type="ECO:0000256" key="3">
    <source>
        <dbReference type="SAM" id="MobiDB-lite"/>
    </source>
</evidence>
<dbReference type="GO" id="GO:0033204">
    <property type="term" value="F:ribonuclease P RNA binding"/>
    <property type="evidence" value="ECO:0007669"/>
    <property type="project" value="InterPro"/>
</dbReference>
<keyword evidence="5" id="KW-1185">Reference proteome</keyword>